<dbReference type="AlphaFoldDB" id="A0A0S3SXK8"/>
<proteinExistence type="predicted"/>
<name>A0A0S3SXK8_PHAAN</name>
<accession>A0A0S3SXK8</accession>
<organism evidence="1 2">
    <name type="scientific">Vigna angularis var. angularis</name>
    <dbReference type="NCBI Taxonomy" id="157739"/>
    <lineage>
        <taxon>Eukaryota</taxon>
        <taxon>Viridiplantae</taxon>
        <taxon>Streptophyta</taxon>
        <taxon>Embryophyta</taxon>
        <taxon>Tracheophyta</taxon>
        <taxon>Spermatophyta</taxon>
        <taxon>Magnoliopsida</taxon>
        <taxon>eudicotyledons</taxon>
        <taxon>Gunneridae</taxon>
        <taxon>Pentapetalae</taxon>
        <taxon>rosids</taxon>
        <taxon>fabids</taxon>
        <taxon>Fabales</taxon>
        <taxon>Fabaceae</taxon>
        <taxon>Papilionoideae</taxon>
        <taxon>50 kb inversion clade</taxon>
        <taxon>NPAAA clade</taxon>
        <taxon>indigoferoid/millettioid clade</taxon>
        <taxon>Phaseoleae</taxon>
        <taxon>Vigna</taxon>
    </lineage>
</organism>
<gene>
    <name evidence="1" type="primary">Vigan.09G114800</name>
    <name evidence="1" type="ORF">VIGAN_09114800</name>
</gene>
<sequence>MPNSFEVWYPFQAGLQVLLVRGFLPLRVAYRTLLGHELLLPTQLDRDKLLLDVLDGSCILCLLLHVWQLECKPRETKLLDFSSPSPLWP</sequence>
<keyword evidence="2" id="KW-1185">Reference proteome</keyword>
<evidence type="ECO:0000313" key="1">
    <source>
        <dbReference type="EMBL" id="BAT97640.1"/>
    </source>
</evidence>
<dbReference type="EMBL" id="AP015042">
    <property type="protein sequence ID" value="BAT97640.1"/>
    <property type="molecule type" value="Genomic_DNA"/>
</dbReference>
<reference evidence="1 2" key="1">
    <citation type="journal article" date="2015" name="Sci. Rep.">
        <title>The power of single molecule real-time sequencing technology in the de novo assembly of a eukaryotic genome.</title>
        <authorList>
            <person name="Sakai H."/>
            <person name="Naito K."/>
            <person name="Ogiso-Tanaka E."/>
            <person name="Takahashi Y."/>
            <person name="Iseki K."/>
            <person name="Muto C."/>
            <person name="Satou K."/>
            <person name="Teruya K."/>
            <person name="Shiroma A."/>
            <person name="Shimoji M."/>
            <person name="Hirano T."/>
            <person name="Itoh T."/>
            <person name="Kaga A."/>
            <person name="Tomooka N."/>
        </authorList>
    </citation>
    <scope>NUCLEOTIDE SEQUENCE [LARGE SCALE GENOMIC DNA]</scope>
    <source>
        <strain evidence="2">cv. Shumari</strain>
    </source>
</reference>
<evidence type="ECO:0000313" key="2">
    <source>
        <dbReference type="Proteomes" id="UP000291084"/>
    </source>
</evidence>
<dbReference type="Proteomes" id="UP000291084">
    <property type="component" value="Chromosome 9"/>
</dbReference>
<protein>
    <submittedName>
        <fullName evidence="1">Uncharacterized protein</fullName>
    </submittedName>
</protein>